<dbReference type="CDD" id="cd00293">
    <property type="entry name" value="USP-like"/>
    <property type="match status" value="1"/>
</dbReference>
<dbReference type="PANTHER" id="PTHR46268">
    <property type="entry name" value="STRESS RESPONSE PROTEIN NHAX"/>
    <property type="match status" value="1"/>
</dbReference>
<dbReference type="PANTHER" id="PTHR46268:SF15">
    <property type="entry name" value="UNIVERSAL STRESS PROTEIN HP_0031"/>
    <property type="match status" value="1"/>
</dbReference>
<evidence type="ECO:0000256" key="1">
    <source>
        <dbReference type="ARBA" id="ARBA00008791"/>
    </source>
</evidence>
<feature type="domain" description="UspA" evidence="2">
    <location>
        <begin position="230"/>
        <end position="275"/>
    </location>
</feature>
<accession>A0ABU8IX87</accession>
<dbReference type="EMBL" id="JACFYJ010000042">
    <property type="protein sequence ID" value="MEI5999998.1"/>
    <property type="molecule type" value="Genomic_DNA"/>
</dbReference>
<dbReference type="SUPFAM" id="SSF52402">
    <property type="entry name" value="Adenine nucleotide alpha hydrolases-like"/>
    <property type="match status" value="2"/>
</dbReference>
<gene>
    <name evidence="3" type="ORF">H3V53_23140</name>
</gene>
<dbReference type="Proteomes" id="UP001386437">
    <property type="component" value="Unassembled WGS sequence"/>
</dbReference>
<reference evidence="3 4" key="1">
    <citation type="journal article" date="2022" name="Arch. Microbiol.">
        <title>Paraburkholderia bengalensis sp. nov. isolated from roots of Oryza sativa, IR64.</title>
        <authorList>
            <person name="Nag P."/>
            <person name="Mondal N."/>
            <person name="Sarkar J."/>
            <person name="Das S."/>
        </authorList>
    </citation>
    <scope>NUCLEOTIDE SEQUENCE [LARGE SCALE GENOMIC DNA]</scope>
    <source>
        <strain evidence="3 4">IR64_4_BI</strain>
    </source>
</reference>
<dbReference type="Gene3D" id="3.40.50.12370">
    <property type="match status" value="1"/>
</dbReference>
<evidence type="ECO:0000313" key="4">
    <source>
        <dbReference type="Proteomes" id="UP001386437"/>
    </source>
</evidence>
<organism evidence="3 4">
    <name type="scientific">Paraburkholderia bengalensis</name>
    <dbReference type="NCBI Taxonomy" id="2747562"/>
    <lineage>
        <taxon>Bacteria</taxon>
        <taxon>Pseudomonadati</taxon>
        <taxon>Pseudomonadota</taxon>
        <taxon>Betaproteobacteria</taxon>
        <taxon>Burkholderiales</taxon>
        <taxon>Burkholderiaceae</taxon>
        <taxon>Paraburkholderia</taxon>
    </lineage>
</organism>
<comment type="caution">
    <text evidence="3">The sequence shown here is derived from an EMBL/GenBank/DDBJ whole genome shotgun (WGS) entry which is preliminary data.</text>
</comment>
<dbReference type="RefSeq" id="WP_336599978.1">
    <property type="nucleotide sequence ID" value="NZ_JACFYJ010000042.1"/>
</dbReference>
<protein>
    <submittedName>
        <fullName evidence="3">Universal stress protein</fullName>
    </submittedName>
</protein>
<evidence type="ECO:0000259" key="2">
    <source>
        <dbReference type="Pfam" id="PF00582"/>
    </source>
</evidence>
<name>A0ABU8IX87_9BURK</name>
<dbReference type="InterPro" id="IPR006016">
    <property type="entry name" value="UspA"/>
</dbReference>
<feature type="domain" description="UspA" evidence="2">
    <location>
        <begin position="3"/>
        <end position="142"/>
    </location>
</feature>
<dbReference type="InterPro" id="IPR006015">
    <property type="entry name" value="Universal_stress_UspA"/>
</dbReference>
<keyword evidence="4" id="KW-1185">Reference proteome</keyword>
<dbReference type="PRINTS" id="PR01438">
    <property type="entry name" value="UNVRSLSTRESS"/>
</dbReference>
<evidence type="ECO:0000313" key="3">
    <source>
        <dbReference type="EMBL" id="MEI5999998.1"/>
    </source>
</evidence>
<proteinExistence type="inferred from homology"/>
<dbReference type="Pfam" id="PF00582">
    <property type="entry name" value="Usp"/>
    <property type="match status" value="2"/>
</dbReference>
<comment type="similarity">
    <text evidence="1">Belongs to the universal stress protein A family.</text>
</comment>
<sequence length="277" mass="29990">MSYKTLLVHIDDSRHAPIRIALALDLARRWEAHLIGLYAVSTDTLRRSFARDDRASFAEFEAQLAERQQRAHDAFLAAAQRCGHGSVEWRAPRGPALEVATLHARHADLLILGQDDLRDAASYVAPRFVGSLVLDAGRPALVIPHAGTVNAPGDNVLVAWDGSREAARAVADALPLLKAARYVSVDIVRRADPHSEAPVGIDVAAWLDSHGINASFSLTPPRLGARTGASLLARASDLHFDLIVMGAYGHSRARERVFGGVTQTMLESMTIPVLMSH</sequence>